<keyword evidence="2" id="KW-1185">Reference proteome</keyword>
<reference evidence="2" key="1">
    <citation type="journal article" date="2019" name="Int. J. Syst. Evol. Microbiol.">
        <title>The Global Catalogue of Microorganisms (GCM) 10K type strain sequencing project: providing services to taxonomists for standard genome sequencing and annotation.</title>
        <authorList>
            <consortium name="The Broad Institute Genomics Platform"/>
            <consortium name="The Broad Institute Genome Sequencing Center for Infectious Disease"/>
            <person name="Wu L."/>
            <person name="Ma J."/>
        </authorList>
    </citation>
    <scope>NUCLEOTIDE SEQUENCE [LARGE SCALE GENOMIC DNA]</scope>
    <source>
        <strain evidence="2">JCM 32148</strain>
    </source>
</reference>
<proteinExistence type="predicted"/>
<sequence length="95" mass="10991">MDNSQQPNLDEIEAWLLAVADGRETRNSADRWAQRWVTDDELSWGDVEWWALNLLYGIDLPAGPDAGFLHDEFQVRQWLTELRARRAARRATPAV</sequence>
<evidence type="ECO:0000313" key="1">
    <source>
        <dbReference type="EMBL" id="MFD0782916.1"/>
    </source>
</evidence>
<accession>A0ABW2ZW93</accession>
<protein>
    <submittedName>
        <fullName evidence="1">Uncharacterized protein</fullName>
    </submittedName>
</protein>
<dbReference type="Proteomes" id="UP001597053">
    <property type="component" value="Unassembled WGS sequence"/>
</dbReference>
<gene>
    <name evidence="1" type="ORF">ACFQZ8_03095</name>
</gene>
<comment type="caution">
    <text evidence="1">The sequence shown here is derived from an EMBL/GenBank/DDBJ whole genome shotgun (WGS) entry which is preliminary data.</text>
</comment>
<evidence type="ECO:0000313" key="2">
    <source>
        <dbReference type="Proteomes" id="UP001597053"/>
    </source>
</evidence>
<dbReference type="EMBL" id="JBHTHM010000061">
    <property type="protein sequence ID" value="MFD0782916.1"/>
    <property type="molecule type" value="Genomic_DNA"/>
</dbReference>
<name>A0ABW2ZW93_9ACTN</name>
<organism evidence="1 2">
    <name type="scientific">Micromonospora azadirachtae</name>
    <dbReference type="NCBI Taxonomy" id="1970735"/>
    <lineage>
        <taxon>Bacteria</taxon>
        <taxon>Bacillati</taxon>
        <taxon>Actinomycetota</taxon>
        <taxon>Actinomycetes</taxon>
        <taxon>Micromonosporales</taxon>
        <taxon>Micromonosporaceae</taxon>
        <taxon>Micromonospora</taxon>
    </lineage>
</organism>